<dbReference type="InterPro" id="IPR003439">
    <property type="entry name" value="ABC_transporter-like_ATP-bd"/>
</dbReference>
<keyword evidence="3 5" id="KW-0067">ATP-binding</keyword>
<dbReference type="PROSITE" id="PS50893">
    <property type="entry name" value="ABC_TRANSPORTER_2"/>
    <property type="match status" value="1"/>
</dbReference>
<evidence type="ECO:0000313" key="5">
    <source>
        <dbReference type="EMBL" id="ODM04224.1"/>
    </source>
</evidence>
<reference evidence="5 6" key="1">
    <citation type="submission" date="2016-07" db="EMBL/GenBank/DDBJ databases">
        <title>Characterization of isolates of Eisenbergiella tayi derived from blood cultures, using whole genome sequencing.</title>
        <authorList>
            <person name="Burdz T."/>
            <person name="Wiebe D."/>
            <person name="Huynh C."/>
            <person name="Bernard K."/>
        </authorList>
    </citation>
    <scope>NUCLEOTIDE SEQUENCE [LARGE SCALE GENOMIC DNA]</scope>
    <source>
        <strain evidence="5 6">NML 110608</strain>
    </source>
</reference>
<gene>
    <name evidence="5" type="ORF">BEI61_05028</name>
</gene>
<dbReference type="PATRIC" id="fig|1432052.4.peg.5590"/>
<evidence type="ECO:0000256" key="3">
    <source>
        <dbReference type="ARBA" id="ARBA00022840"/>
    </source>
</evidence>
<dbReference type="RefSeq" id="WP_069154440.1">
    <property type="nucleotide sequence ID" value="NZ_MCGH01000003.1"/>
</dbReference>
<feature type="domain" description="ABC transporter" evidence="4">
    <location>
        <begin position="4"/>
        <end position="224"/>
    </location>
</feature>
<comment type="similarity">
    <text evidence="1">Belongs to the ABC transporter superfamily.</text>
</comment>
<dbReference type="Pfam" id="PF00005">
    <property type="entry name" value="ABC_tran"/>
    <property type="match status" value="1"/>
</dbReference>
<proteinExistence type="inferred from homology"/>
<dbReference type="GO" id="GO:0022857">
    <property type="term" value="F:transmembrane transporter activity"/>
    <property type="evidence" value="ECO:0007669"/>
    <property type="project" value="TreeGrafter"/>
</dbReference>
<dbReference type="InterPro" id="IPR003593">
    <property type="entry name" value="AAA+_ATPase"/>
</dbReference>
<sequence length="224" mass="24305">MSVLETRNVFYSYTKGNIILSGINAVFETGKLHAILGPSGSGKTTLLSLLGGLDSPTKGKILFDGEDIAEHGLEYHRRQHVSLIFQSYNLIDYLTPVENVKLTARQDALPVLKRLGLSAEEAGRSVLKLSGGQQQRVAIARTLASGAPFILADEPTGNLDEDTAAEITDILMESAHELDKCVIVVTHSRELAKRADIVWKLKGGSLQRVSPCLRADVPGQEVFL</sequence>
<dbReference type="InterPro" id="IPR017871">
    <property type="entry name" value="ABC_transporter-like_CS"/>
</dbReference>
<evidence type="ECO:0000256" key="1">
    <source>
        <dbReference type="ARBA" id="ARBA00005417"/>
    </source>
</evidence>
<organism evidence="5 6">
    <name type="scientific">Eisenbergiella tayi</name>
    <dbReference type="NCBI Taxonomy" id="1432052"/>
    <lineage>
        <taxon>Bacteria</taxon>
        <taxon>Bacillati</taxon>
        <taxon>Bacillota</taxon>
        <taxon>Clostridia</taxon>
        <taxon>Lachnospirales</taxon>
        <taxon>Lachnospiraceae</taxon>
        <taxon>Eisenbergiella</taxon>
    </lineage>
</organism>
<dbReference type="GO" id="GO:0016887">
    <property type="term" value="F:ATP hydrolysis activity"/>
    <property type="evidence" value="ECO:0007669"/>
    <property type="project" value="InterPro"/>
</dbReference>
<evidence type="ECO:0000259" key="4">
    <source>
        <dbReference type="PROSITE" id="PS50893"/>
    </source>
</evidence>
<name>A0A1E3A622_9FIRM</name>
<evidence type="ECO:0000313" key="6">
    <source>
        <dbReference type="Proteomes" id="UP000094067"/>
    </source>
</evidence>
<dbReference type="SUPFAM" id="SSF52540">
    <property type="entry name" value="P-loop containing nucleoside triphosphate hydrolases"/>
    <property type="match status" value="1"/>
</dbReference>
<keyword evidence="2" id="KW-0547">Nucleotide-binding</keyword>
<dbReference type="Proteomes" id="UP000094067">
    <property type="component" value="Unassembled WGS sequence"/>
</dbReference>
<evidence type="ECO:0000256" key="2">
    <source>
        <dbReference type="ARBA" id="ARBA00022741"/>
    </source>
</evidence>
<comment type="caution">
    <text evidence="5">The sequence shown here is derived from an EMBL/GenBank/DDBJ whole genome shotgun (WGS) entry which is preliminary data.</text>
</comment>
<protein>
    <submittedName>
        <fullName evidence="5">Putative ABC transporter ATP-binding protein</fullName>
    </submittedName>
</protein>
<dbReference type="PANTHER" id="PTHR24220:SF689">
    <property type="entry name" value="LIPOPROTEIN-RELEASING SYSTEM ATP-BINDING PROTEIN LOLD"/>
    <property type="match status" value="1"/>
</dbReference>
<dbReference type="PANTHER" id="PTHR24220">
    <property type="entry name" value="IMPORT ATP-BINDING PROTEIN"/>
    <property type="match status" value="1"/>
</dbReference>
<dbReference type="GO" id="GO:0005886">
    <property type="term" value="C:plasma membrane"/>
    <property type="evidence" value="ECO:0007669"/>
    <property type="project" value="TreeGrafter"/>
</dbReference>
<dbReference type="InterPro" id="IPR015854">
    <property type="entry name" value="ABC_transpr_LolD-like"/>
</dbReference>
<dbReference type="InterPro" id="IPR027417">
    <property type="entry name" value="P-loop_NTPase"/>
</dbReference>
<dbReference type="SMART" id="SM00382">
    <property type="entry name" value="AAA"/>
    <property type="match status" value="1"/>
</dbReference>
<dbReference type="AlphaFoldDB" id="A0A1E3A622"/>
<accession>A0A1E3A622</accession>
<dbReference type="GO" id="GO:0005524">
    <property type="term" value="F:ATP binding"/>
    <property type="evidence" value="ECO:0007669"/>
    <property type="project" value="UniProtKB-KW"/>
</dbReference>
<dbReference type="Gene3D" id="3.40.50.300">
    <property type="entry name" value="P-loop containing nucleotide triphosphate hydrolases"/>
    <property type="match status" value="1"/>
</dbReference>
<dbReference type="EMBL" id="MCGH01000003">
    <property type="protein sequence ID" value="ODM04224.1"/>
    <property type="molecule type" value="Genomic_DNA"/>
</dbReference>
<dbReference type="PROSITE" id="PS00211">
    <property type="entry name" value="ABC_TRANSPORTER_1"/>
    <property type="match status" value="1"/>
</dbReference>